<accession>A0ABP1RG86</accession>
<comment type="caution">
    <text evidence="1">The sequence shown here is derived from an EMBL/GenBank/DDBJ whole genome shotgun (WGS) entry which is preliminary data.</text>
</comment>
<protein>
    <submittedName>
        <fullName evidence="1">Uncharacterized protein</fullName>
    </submittedName>
</protein>
<dbReference type="Proteomes" id="UP001642540">
    <property type="component" value="Unassembled WGS sequence"/>
</dbReference>
<evidence type="ECO:0000313" key="2">
    <source>
        <dbReference type="Proteomes" id="UP001642540"/>
    </source>
</evidence>
<sequence length="116" mass="12744">MSLNLEVRLWKRCASEGRRCSGAANIIASSRTNYHSSMSGASSSIPPRNRMMRSLLPFSSSSSFRGAASFVESTAIVKAMELLGRFRWILVFILLTDGAASCLRFRIAIESAETSF</sequence>
<gene>
    <name evidence="1" type="ORF">ODALV1_LOCUS21229</name>
</gene>
<reference evidence="1 2" key="1">
    <citation type="submission" date="2024-08" db="EMBL/GenBank/DDBJ databases">
        <authorList>
            <person name="Cucini C."/>
            <person name="Frati F."/>
        </authorList>
    </citation>
    <scope>NUCLEOTIDE SEQUENCE [LARGE SCALE GENOMIC DNA]</scope>
</reference>
<proteinExistence type="predicted"/>
<organism evidence="1 2">
    <name type="scientific">Orchesella dallaii</name>
    <dbReference type="NCBI Taxonomy" id="48710"/>
    <lineage>
        <taxon>Eukaryota</taxon>
        <taxon>Metazoa</taxon>
        <taxon>Ecdysozoa</taxon>
        <taxon>Arthropoda</taxon>
        <taxon>Hexapoda</taxon>
        <taxon>Collembola</taxon>
        <taxon>Entomobryomorpha</taxon>
        <taxon>Entomobryoidea</taxon>
        <taxon>Orchesellidae</taxon>
        <taxon>Orchesellinae</taxon>
        <taxon>Orchesella</taxon>
    </lineage>
</organism>
<keyword evidence="2" id="KW-1185">Reference proteome</keyword>
<name>A0ABP1RG86_9HEXA</name>
<evidence type="ECO:0000313" key="1">
    <source>
        <dbReference type="EMBL" id="CAL8126021.1"/>
    </source>
</evidence>
<dbReference type="EMBL" id="CAXLJM020000070">
    <property type="protein sequence ID" value="CAL8126021.1"/>
    <property type="molecule type" value="Genomic_DNA"/>
</dbReference>